<dbReference type="EMBL" id="JAENJH010000009">
    <property type="protein sequence ID" value="MBK1788083.1"/>
    <property type="molecule type" value="Genomic_DNA"/>
</dbReference>
<accession>A0A934V8S1</accession>
<dbReference type="RefSeq" id="WP_200323535.1">
    <property type="nucleotide sequence ID" value="NZ_JAENJH010000009.1"/>
</dbReference>
<dbReference type="AlphaFoldDB" id="A0A934V8S1"/>
<keyword evidence="2" id="KW-1185">Reference proteome</keyword>
<sequence>MTDRTLKSPPPQGGSEDLQDQILAAELKLMTEEPLTAEEQRLLAYTVFSGGCSSCPR</sequence>
<reference evidence="1" key="1">
    <citation type="submission" date="2020-12" db="EMBL/GenBank/DDBJ databases">
        <title>Prauserella sp. ASG 168, a novel actinomycete isolated from cave rock.</title>
        <authorList>
            <person name="Suriyachadkun C."/>
        </authorList>
    </citation>
    <scope>NUCLEOTIDE SEQUENCE</scope>
    <source>
        <strain evidence="1">ASG 168</strain>
    </source>
</reference>
<evidence type="ECO:0000313" key="1">
    <source>
        <dbReference type="EMBL" id="MBK1788083.1"/>
    </source>
</evidence>
<dbReference type="Proteomes" id="UP000635245">
    <property type="component" value="Unassembled WGS sequence"/>
</dbReference>
<protein>
    <submittedName>
        <fullName evidence="1">Uncharacterized protein</fullName>
    </submittedName>
</protein>
<proteinExistence type="predicted"/>
<name>A0A934V8S1_9PSEU</name>
<comment type="caution">
    <text evidence="1">The sequence shown here is derived from an EMBL/GenBank/DDBJ whole genome shotgun (WGS) entry which is preliminary data.</text>
</comment>
<gene>
    <name evidence="1" type="ORF">JHE00_27465</name>
</gene>
<organism evidence="1 2">
    <name type="scientific">Prauserella cavernicola</name>
    <dbReference type="NCBI Taxonomy" id="2800127"/>
    <lineage>
        <taxon>Bacteria</taxon>
        <taxon>Bacillati</taxon>
        <taxon>Actinomycetota</taxon>
        <taxon>Actinomycetes</taxon>
        <taxon>Pseudonocardiales</taxon>
        <taxon>Pseudonocardiaceae</taxon>
        <taxon>Prauserella</taxon>
    </lineage>
</organism>
<evidence type="ECO:0000313" key="2">
    <source>
        <dbReference type="Proteomes" id="UP000635245"/>
    </source>
</evidence>